<dbReference type="InterPro" id="IPR027231">
    <property type="entry name" value="Semaphorin"/>
</dbReference>
<comment type="similarity">
    <text evidence="2">Belongs to the semaphorin family.</text>
</comment>
<evidence type="ECO:0000256" key="3">
    <source>
        <dbReference type="ARBA" id="ARBA00023136"/>
    </source>
</evidence>
<dbReference type="Gene3D" id="2.60.40.10">
    <property type="entry name" value="Immunoglobulins"/>
    <property type="match status" value="1"/>
</dbReference>
<dbReference type="InterPro" id="IPR013783">
    <property type="entry name" value="Ig-like_fold"/>
</dbReference>
<reference evidence="10 11" key="1">
    <citation type="submission" date="2024-06" db="EMBL/GenBank/DDBJ databases">
        <authorList>
            <person name="Pan Q."/>
            <person name="Wen M."/>
            <person name="Jouanno E."/>
            <person name="Zahm M."/>
            <person name="Klopp C."/>
            <person name="Cabau C."/>
            <person name="Louis A."/>
            <person name="Berthelot C."/>
            <person name="Parey E."/>
            <person name="Roest Crollius H."/>
            <person name="Montfort J."/>
            <person name="Robinson-Rechavi M."/>
            <person name="Bouchez O."/>
            <person name="Lampietro C."/>
            <person name="Lopez Roques C."/>
            <person name="Donnadieu C."/>
            <person name="Postlethwait J."/>
            <person name="Bobe J."/>
            <person name="Verreycken H."/>
            <person name="Guiguen Y."/>
        </authorList>
    </citation>
    <scope>NUCLEOTIDE SEQUENCE [LARGE SCALE GENOMIC DNA]</scope>
    <source>
        <strain evidence="10">Up_M1</strain>
        <tissue evidence="10">Testis</tissue>
    </source>
</reference>
<feature type="domain" description="Sema" evidence="9">
    <location>
        <begin position="1"/>
        <end position="451"/>
    </location>
</feature>
<keyword evidence="5" id="KW-0325">Glycoprotein</keyword>
<dbReference type="InterPro" id="IPR036179">
    <property type="entry name" value="Ig-like_dom_sf"/>
</dbReference>
<comment type="subcellular location">
    <subcellularLocation>
        <location evidence="1">Membrane</location>
    </subcellularLocation>
</comment>
<protein>
    <submittedName>
        <fullName evidence="10">Uncharacterized protein</fullName>
    </submittedName>
</protein>
<dbReference type="GO" id="GO:0007411">
    <property type="term" value="P:axon guidance"/>
    <property type="evidence" value="ECO:0007669"/>
    <property type="project" value="UniProtKB-ARBA"/>
</dbReference>
<dbReference type="SUPFAM" id="SSF48726">
    <property type="entry name" value="Immunoglobulin"/>
    <property type="match status" value="1"/>
</dbReference>
<keyword evidence="11" id="KW-1185">Reference proteome</keyword>
<dbReference type="SUPFAM" id="SSF103575">
    <property type="entry name" value="Plexin repeat"/>
    <property type="match status" value="1"/>
</dbReference>
<comment type="caution">
    <text evidence="10">The sequence shown here is derived from an EMBL/GenBank/DDBJ whole genome shotgun (WGS) entry which is preliminary data.</text>
</comment>
<evidence type="ECO:0000256" key="4">
    <source>
        <dbReference type="ARBA" id="ARBA00023157"/>
    </source>
</evidence>
<organism evidence="10 11">
    <name type="scientific">Umbra pygmaea</name>
    <name type="common">Eastern mudminnow</name>
    <dbReference type="NCBI Taxonomy" id="75934"/>
    <lineage>
        <taxon>Eukaryota</taxon>
        <taxon>Metazoa</taxon>
        <taxon>Chordata</taxon>
        <taxon>Craniata</taxon>
        <taxon>Vertebrata</taxon>
        <taxon>Euteleostomi</taxon>
        <taxon>Actinopterygii</taxon>
        <taxon>Neopterygii</taxon>
        <taxon>Teleostei</taxon>
        <taxon>Protacanthopterygii</taxon>
        <taxon>Esociformes</taxon>
        <taxon>Umbridae</taxon>
        <taxon>Umbra</taxon>
    </lineage>
</organism>
<keyword evidence="4" id="KW-1015">Disulfide bond</keyword>
<feature type="compositionally biased region" description="Low complexity" evidence="7">
    <location>
        <begin position="692"/>
        <end position="712"/>
    </location>
</feature>
<sequence>MNGVGKQSKNQVRKWTGSQKNSKDETDVRLEYNTYQKHTVFFLPEDEDDLYVGGTDFVFQIDVSTSRIIELFPLSTTGGQACGESPCENVITVIQTFQDSLFVCGTNGNKPQCWKLYSQMPNQTLEIVESYEGTGISPHLYTHNSLSLTVEGDLYAAAPLYRDGSSLQFRRKAGSRKNVWMYDKWVTEPTFISASWVRRREDPSNEKIYMFFREKNSDSSPEADPWISRVAQVCKVDEGGSKRFFQNMWTSFLKARLVCGIPKESLYFNRLHDVYVLHANNWRESRVYALFSSSWNGTAVCIYSMEEIDRIFQSSNFKGYNKDIPNPRPGTCTPNSKDLPLATVNVVKDHPEMTDWIQAIQPLTPFYISSYNYTKLTVDRVLAADGMEHNVILMATDTGVIHKVLEDGCKPFIISEIQISNHSAVIRSMTLNSEKRKLVVGYPEQIFSLDLQKCHDYNRSCADCVLARDPYCAWTQSTCRPTVPGGIQNIHGGQMNVCSKTAEPIAAAEPRNDMNNRTRRGTQYQPPQTSNTQPPQTSNTQPPQTSNTQPPQTSNTQPPQISNTQLPQTSNTQPPQTSNTQPPQTSNTQPPQTSSTQLFFTPPPPSPNDLNVSIHSVPLGVPFYLACPIESYHAQYTWGHQGQTRPCLQLQASCLYLIPSMQTEHYGDYHCVSEEQDYTRVVRVVRATQLINTPNTTPNTTPTHDPTPNSTPARTTRPIIIPNVRQATPTKLYSEAARLFALHIGWLMSAAFLVQHLQ</sequence>
<dbReference type="InterPro" id="IPR002165">
    <property type="entry name" value="Plexin_repeat"/>
</dbReference>
<evidence type="ECO:0000259" key="8">
    <source>
        <dbReference type="PROSITE" id="PS50835"/>
    </source>
</evidence>
<feature type="region of interest" description="Disordered" evidence="7">
    <location>
        <begin position="507"/>
        <end position="611"/>
    </location>
</feature>
<dbReference type="FunFam" id="2.130.10.10:FF:001316">
    <property type="entry name" value="Semaphorin 7A"/>
    <property type="match status" value="1"/>
</dbReference>
<dbReference type="Proteomes" id="UP001557470">
    <property type="component" value="Unassembled WGS sequence"/>
</dbReference>
<dbReference type="Pfam" id="PF01437">
    <property type="entry name" value="PSI"/>
    <property type="match status" value="1"/>
</dbReference>
<evidence type="ECO:0000256" key="2">
    <source>
        <dbReference type="ARBA" id="ARBA00009492"/>
    </source>
</evidence>
<evidence type="ECO:0000313" key="11">
    <source>
        <dbReference type="Proteomes" id="UP001557470"/>
    </source>
</evidence>
<gene>
    <name evidence="10" type="ORF">UPYG_G00273410</name>
</gene>
<dbReference type="Gene3D" id="3.30.1680.10">
    <property type="entry name" value="ligand-binding face of the semaphorins, domain 2"/>
    <property type="match status" value="1"/>
</dbReference>
<feature type="compositionally biased region" description="Low complexity" evidence="7">
    <location>
        <begin position="525"/>
        <end position="598"/>
    </location>
</feature>
<dbReference type="InterPro" id="IPR001627">
    <property type="entry name" value="Semap_dom"/>
</dbReference>
<feature type="region of interest" description="Disordered" evidence="7">
    <location>
        <begin position="692"/>
        <end position="715"/>
    </location>
</feature>
<comment type="caution">
    <text evidence="6">Lacks conserved residue(s) required for the propagation of feature annotation.</text>
</comment>
<dbReference type="InterPro" id="IPR007110">
    <property type="entry name" value="Ig-like_dom"/>
</dbReference>
<name>A0ABD0WYY0_UMBPY</name>
<accession>A0ABD0WYY0</accession>
<dbReference type="PANTHER" id="PTHR11036">
    <property type="entry name" value="SEMAPHORIN"/>
    <property type="match status" value="1"/>
</dbReference>
<dbReference type="FunFam" id="2.60.40.10:FF:001170">
    <property type="entry name" value="Sema domain, immunoglobulin domain (Ig), short basic domain, secreted, (Semaphorin) 3F"/>
    <property type="match status" value="1"/>
</dbReference>
<dbReference type="SMART" id="SM00630">
    <property type="entry name" value="Sema"/>
    <property type="match status" value="1"/>
</dbReference>
<dbReference type="GO" id="GO:0016020">
    <property type="term" value="C:membrane"/>
    <property type="evidence" value="ECO:0007669"/>
    <property type="project" value="UniProtKB-SubCell"/>
</dbReference>
<evidence type="ECO:0000313" key="10">
    <source>
        <dbReference type="EMBL" id="KAL0968902.1"/>
    </source>
</evidence>
<dbReference type="Pfam" id="PF01403">
    <property type="entry name" value="Sema"/>
    <property type="match status" value="1"/>
</dbReference>
<evidence type="ECO:0000256" key="1">
    <source>
        <dbReference type="ARBA" id="ARBA00004370"/>
    </source>
</evidence>
<feature type="domain" description="Ig-like" evidence="8">
    <location>
        <begin position="605"/>
        <end position="682"/>
    </location>
</feature>
<evidence type="ECO:0000256" key="6">
    <source>
        <dbReference type="PROSITE-ProRule" id="PRU00352"/>
    </source>
</evidence>
<dbReference type="SMART" id="SM00423">
    <property type="entry name" value="PSI"/>
    <property type="match status" value="1"/>
</dbReference>
<proteinExistence type="inferred from homology"/>
<dbReference type="SUPFAM" id="SSF101912">
    <property type="entry name" value="Sema domain"/>
    <property type="match status" value="1"/>
</dbReference>
<dbReference type="InterPro" id="IPR015943">
    <property type="entry name" value="WD40/YVTN_repeat-like_dom_sf"/>
</dbReference>
<evidence type="ECO:0000256" key="5">
    <source>
        <dbReference type="ARBA" id="ARBA00023180"/>
    </source>
</evidence>
<evidence type="ECO:0000256" key="7">
    <source>
        <dbReference type="SAM" id="MobiDB-lite"/>
    </source>
</evidence>
<dbReference type="EMBL" id="JAGEUA010000008">
    <property type="protein sequence ID" value="KAL0968902.1"/>
    <property type="molecule type" value="Genomic_DNA"/>
</dbReference>
<evidence type="ECO:0000259" key="9">
    <source>
        <dbReference type="PROSITE" id="PS51004"/>
    </source>
</evidence>
<keyword evidence="3" id="KW-0472">Membrane</keyword>
<feature type="region of interest" description="Disordered" evidence="7">
    <location>
        <begin position="1"/>
        <end position="23"/>
    </location>
</feature>
<dbReference type="PROSITE" id="PS50835">
    <property type="entry name" value="IG_LIKE"/>
    <property type="match status" value="1"/>
</dbReference>
<feature type="compositionally biased region" description="Polar residues" evidence="7">
    <location>
        <begin position="1"/>
        <end position="10"/>
    </location>
</feature>
<dbReference type="InterPro" id="IPR016201">
    <property type="entry name" value="PSI"/>
</dbReference>
<dbReference type="PROSITE" id="PS51004">
    <property type="entry name" value="SEMA"/>
    <property type="match status" value="1"/>
</dbReference>
<dbReference type="AlphaFoldDB" id="A0ABD0WYY0"/>
<dbReference type="InterPro" id="IPR036352">
    <property type="entry name" value="Semap_dom_sf"/>
</dbReference>
<dbReference type="Gene3D" id="2.130.10.10">
    <property type="entry name" value="YVTN repeat-like/Quinoprotein amine dehydrogenase"/>
    <property type="match status" value="1"/>
</dbReference>
<dbReference type="PANTHER" id="PTHR11036:SF80">
    <property type="entry name" value="SEMAPHORIN-7A"/>
    <property type="match status" value="1"/>
</dbReference>